<proteinExistence type="predicted"/>
<protein>
    <submittedName>
        <fullName evidence="2">Carboxymuconolactone decarboxylase family protein</fullName>
    </submittedName>
</protein>
<name>A0ABW5BG76_9PROT</name>
<feature type="domain" description="Carboxymuconolactone decarboxylase-like" evidence="1">
    <location>
        <begin position="11"/>
        <end position="93"/>
    </location>
</feature>
<dbReference type="PANTHER" id="PTHR34846:SF10">
    <property type="entry name" value="CYTOPLASMIC PROTEIN"/>
    <property type="match status" value="1"/>
</dbReference>
<dbReference type="InterPro" id="IPR029032">
    <property type="entry name" value="AhpD-like"/>
</dbReference>
<evidence type="ECO:0000313" key="3">
    <source>
        <dbReference type="Proteomes" id="UP001597294"/>
    </source>
</evidence>
<dbReference type="Gene3D" id="1.20.1290.10">
    <property type="entry name" value="AhpD-like"/>
    <property type="match status" value="1"/>
</dbReference>
<dbReference type="Pfam" id="PF02627">
    <property type="entry name" value="CMD"/>
    <property type="match status" value="1"/>
</dbReference>
<dbReference type="PANTHER" id="PTHR34846">
    <property type="entry name" value="4-CARBOXYMUCONOLACTONE DECARBOXYLASE FAMILY PROTEIN (AFU_ORTHOLOGUE AFUA_6G11590)"/>
    <property type="match status" value="1"/>
</dbReference>
<gene>
    <name evidence="2" type="ORF">ACFSKO_05785</name>
</gene>
<dbReference type="InterPro" id="IPR004675">
    <property type="entry name" value="AhpD_core"/>
</dbReference>
<dbReference type="SUPFAM" id="SSF69118">
    <property type="entry name" value="AhpD-like"/>
    <property type="match status" value="1"/>
</dbReference>
<dbReference type="Proteomes" id="UP001597294">
    <property type="component" value="Unassembled WGS sequence"/>
</dbReference>
<dbReference type="EMBL" id="JBHUII010000001">
    <property type="protein sequence ID" value="MFD2205108.1"/>
    <property type="molecule type" value="Genomic_DNA"/>
</dbReference>
<accession>A0ABW5BG76</accession>
<reference evidence="3" key="1">
    <citation type="journal article" date="2019" name="Int. J. Syst. Evol. Microbiol.">
        <title>The Global Catalogue of Microorganisms (GCM) 10K type strain sequencing project: providing services to taxonomists for standard genome sequencing and annotation.</title>
        <authorList>
            <consortium name="The Broad Institute Genomics Platform"/>
            <consortium name="The Broad Institute Genome Sequencing Center for Infectious Disease"/>
            <person name="Wu L."/>
            <person name="Ma J."/>
        </authorList>
    </citation>
    <scope>NUCLEOTIDE SEQUENCE [LARGE SCALE GENOMIC DNA]</scope>
    <source>
        <strain evidence="3">CGMCC 4.7192</strain>
    </source>
</reference>
<sequence length="142" mass="15909">MNRIKIHELQPAAYEAMFGLEKYLGTTDLPGQLVEMIKTRASQINGCAYCIQMHSKAAQKLNETTERLLALSGWKESPLFTAQERSVLALTEEVTRISNHGVSDVVYEEVSKHFTEVQMAQLIMVITGINAWNRIAIATQAQ</sequence>
<keyword evidence="3" id="KW-1185">Reference proteome</keyword>
<evidence type="ECO:0000313" key="2">
    <source>
        <dbReference type="EMBL" id="MFD2205108.1"/>
    </source>
</evidence>
<comment type="caution">
    <text evidence="2">The sequence shown here is derived from an EMBL/GenBank/DDBJ whole genome shotgun (WGS) entry which is preliminary data.</text>
</comment>
<organism evidence="2 3">
    <name type="scientific">Kiloniella antarctica</name>
    <dbReference type="NCBI Taxonomy" id="1550907"/>
    <lineage>
        <taxon>Bacteria</taxon>
        <taxon>Pseudomonadati</taxon>
        <taxon>Pseudomonadota</taxon>
        <taxon>Alphaproteobacteria</taxon>
        <taxon>Rhodospirillales</taxon>
        <taxon>Kiloniellaceae</taxon>
        <taxon>Kiloniella</taxon>
    </lineage>
</organism>
<dbReference type="NCBIfam" id="TIGR00778">
    <property type="entry name" value="ahpD_dom"/>
    <property type="match status" value="1"/>
</dbReference>
<dbReference type="InterPro" id="IPR003779">
    <property type="entry name" value="CMD-like"/>
</dbReference>
<evidence type="ECO:0000259" key="1">
    <source>
        <dbReference type="Pfam" id="PF02627"/>
    </source>
</evidence>
<dbReference type="RefSeq" id="WP_380249332.1">
    <property type="nucleotide sequence ID" value="NZ_JBHUII010000001.1"/>
</dbReference>